<feature type="compositionally biased region" description="Acidic residues" evidence="1">
    <location>
        <begin position="18"/>
        <end position="29"/>
    </location>
</feature>
<feature type="transmembrane region" description="Helical" evidence="2">
    <location>
        <begin position="50"/>
        <end position="75"/>
    </location>
</feature>
<gene>
    <name evidence="3" type="ORF">L798_14260</name>
</gene>
<dbReference type="AlphaFoldDB" id="A0A067QSJ6"/>
<name>A0A067QSJ6_ZOONE</name>
<organism evidence="3 4">
    <name type="scientific">Zootermopsis nevadensis</name>
    <name type="common">Dampwood termite</name>
    <dbReference type="NCBI Taxonomy" id="136037"/>
    <lineage>
        <taxon>Eukaryota</taxon>
        <taxon>Metazoa</taxon>
        <taxon>Ecdysozoa</taxon>
        <taxon>Arthropoda</taxon>
        <taxon>Hexapoda</taxon>
        <taxon>Insecta</taxon>
        <taxon>Pterygota</taxon>
        <taxon>Neoptera</taxon>
        <taxon>Polyneoptera</taxon>
        <taxon>Dictyoptera</taxon>
        <taxon>Blattodea</taxon>
        <taxon>Blattoidea</taxon>
        <taxon>Termitoidae</taxon>
        <taxon>Termopsidae</taxon>
        <taxon>Zootermopsis</taxon>
    </lineage>
</organism>
<proteinExistence type="predicted"/>
<keyword evidence="2" id="KW-0472">Membrane</keyword>
<accession>A0A067QSJ6</accession>
<reference evidence="3 4" key="1">
    <citation type="journal article" date="2014" name="Nat. Commun.">
        <title>Molecular traces of alternative social organization in a termite genome.</title>
        <authorList>
            <person name="Terrapon N."/>
            <person name="Li C."/>
            <person name="Robertson H.M."/>
            <person name="Ji L."/>
            <person name="Meng X."/>
            <person name="Booth W."/>
            <person name="Chen Z."/>
            <person name="Childers C.P."/>
            <person name="Glastad K.M."/>
            <person name="Gokhale K."/>
            <person name="Gowin J."/>
            <person name="Gronenberg W."/>
            <person name="Hermansen R.A."/>
            <person name="Hu H."/>
            <person name="Hunt B.G."/>
            <person name="Huylmans A.K."/>
            <person name="Khalil S.M."/>
            <person name="Mitchell R.D."/>
            <person name="Munoz-Torres M.C."/>
            <person name="Mustard J.A."/>
            <person name="Pan H."/>
            <person name="Reese J.T."/>
            <person name="Scharf M.E."/>
            <person name="Sun F."/>
            <person name="Vogel H."/>
            <person name="Xiao J."/>
            <person name="Yang W."/>
            <person name="Yang Z."/>
            <person name="Yang Z."/>
            <person name="Zhou J."/>
            <person name="Zhu J."/>
            <person name="Brent C.S."/>
            <person name="Elsik C.G."/>
            <person name="Goodisman M.A."/>
            <person name="Liberles D.A."/>
            <person name="Roe R.M."/>
            <person name="Vargo E.L."/>
            <person name="Vilcinskas A."/>
            <person name="Wang J."/>
            <person name="Bornberg-Bauer E."/>
            <person name="Korb J."/>
            <person name="Zhang G."/>
            <person name="Liebig J."/>
        </authorList>
    </citation>
    <scope>NUCLEOTIDE SEQUENCE [LARGE SCALE GENOMIC DNA]</scope>
    <source>
        <tissue evidence="3">Whole organism</tissue>
    </source>
</reference>
<evidence type="ECO:0000313" key="4">
    <source>
        <dbReference type="Proteomes" id="UP000027135"/>
    </source>
</evidence>
<evidence type="ECO:0000313" key="3">
    <source>
        <dbReference type="EMBL" id="KDR11764.1"/>
    </source>
</evidence>
<dbReference type="EMBL" id="KK853074">
    <property type="protein sequence ID" value="KDR11764.1"/>
    <property type="molecule type" value="Genomic_DNA"/>
</dbReference>
<dbReference type="InParanoid" id="A0A067QSJ6"/>
<keyword evidence="4" id="KW-1185">Reference proteome</keyword>
<feature type="region of interest" description="Disordered" evidence="1">
    <location>
        <begin position="1"/>
        <end position="29"/>
    </location>
</feature>
<dbReference type="Proteomes" id="UP000027135">
    <property type="component" value="Unassembled WGS sequence"/>
</dbReference>
<protein>
    <submittedName>
        <fullName evidence="3">Uncharacterized protein</fullName>
    </submittedName>
</protein>
<evidence type="ECO:0000256" key="2">
    <source>
        <dbReference type="SAM" id="Phobius"/>
    </source>
</evidence>
<dbReference type="OrthoDB" id="10517166at2759"/>
<keyword evidence="2" id="KW-1133">Transmembrane helix</keyword>
<evidence type="ECO:0000256" key="1">
    <source>
        <dbReference type="SAM" id="MobiDB-lite"/>
    </source>
</evidence>
<feature type="compositionally biased region" description="Polar residues" evidence="1">
    <location>
        <begin position="1"/>
        <end position="14"/>
    </location>
</feature>
<keyword evidence="2" id="KW-0812">Transmembrane</keyword>
<sequence>MSSIPLMTLHNSKPASDETYDSDQLSDEEDDPLEGLLARMKYRPQNYRPLDFWSCVLCSGAACFVVGFVVSYVLFLSIDQNSRYMQTIDNDANPQIASAFLQEISAASIGNFVRALNVSRNESQHSSALKLQRHFLSLGFDSVSPVTPTEVILSYYDGSKQNLVMSYFSNFKLLSLGVIKHHILLSGV</sequence>